<dbReference type="InterPro" id="IPR057811">
    <property type="entry name" value="RBD_ZCCHC3_2nd"/>
</dbReference>
<feature type="compositionally biased region" description="Acidic residues" evidence="1">
    <location>
        <begin position="261"/>
        <end position="278"/>
    </location>
</feature>
<evidence type="ECO:0000313" key="4">
    <source>
        <dbReference type="Proteomes" id="UP001066276"/>
    </source>
</evidence>
<gene>
    <name evidence="3" type="ORF">NDU88_002187</name>
</gene>
<accession>A0AAV7NFQ6</accession>
<feature type="compositionally biased region" description="Basic and acidic residues" evidence="1">
    <location>
        <begin position="167"/>
        <end position="178"/>
    </location>
</feature>
<evidence type="ECO:0000259" key="2">
    <source>
        <dbReference type="Pfam" id="PF23058"/>
    </source>
</evidence>
<feature type="region of interest" description="Disordered" evidence="1">
    <location>
        <begin position="54"/>
        <end position="82"/>
    </location>
</feature>
<dbReference type="AlphaFoldDB" id="A0AAV7NFQ6"/>
<reference evidence="3" key="1">
    <citation type="journal article" date="2022" name="bioRxiv">
        <title>Sequencing and chromosome-scale assembly of the giantPleurodeles waltlgenome.</title>
        <authorList>
            <person name="Brown T."/>
            <person name="Elewa A."/>
            <person name="Iarovenko S."/>
            <person name="Subramanian E."/>
            <person name="Araus A.J."/>
            <person name="Petzold A."/>
            <person name="Susuki M."/>
            <person name="Suzuki K.-i.T."/>
            <person name="Hayashi T."/>
            <person name="Toyoda A."/>
            <person name="Oliveira C."/>
            <person name="Osipova E."/>
            <person name="Leigh N.D."/>
            <person name="Simon A."/>
            <person name="Yun M.H."/>
        </authorList>
    </citation>
    <scope>NUCLEOTIDE SEQUENCE</scope>
    <source>
        <strain evidence="3">20211129_DDA</strain>
        <tissue evidence="3">Liver</tissue>
    </source>
</reference>
<evidence type="ECO:0000256" key="1">
    <source>
        <dbReference type="SAM" id="MobiDB-lite"/>
    </source>
</evidence>
<dbReference type="Pfam" id="PF23058">
    <property type="entry name" value="RBD_ZCCHC3_2nd"/>
    <property type="match status" value="1"/>
</dbReference>
<organism evidence="3 4">
    <name type="scientific">Pleurodeles waltl</name>
    <name type="common">Iberian ribbed newt</name>
    <dbReference type="NCBI Taxonomy" id="8319"/>
    <lineage>
        <taxon>Eukaryota</taxon>
        <taxon>Metazoa</taxon>
        <taxon>Chordata</taxon>
        <taxon>Craniata</taxon>
        <taxon>Vertebrata</taxon>
        <taxon>Euteleostomi</taxon>
        <taxon>Amphibia</taxon>
        <taxon>Batrachia</taxon>
        <taxon>Caudata</taxon>
        <taxon>Salamandroidea</taxon>
        <taxon>Salamandridae</taxon>
        <taxon>Pleurodelinae</taxon>
        <taxon>Pleurodeles</taxon>
    </lineage>
</organism>
<feature type="compositionally biased region" description="Basic residues" evidence="1">
    <location>
        <begin position="231"/>
        <end position="252"/>
    </location>
</feature>
<dbReference type="EMBL" id="JANPWB010000012">
    <property type="protein sequence ID" value="KAJ1113947.1"/>
    <property type="molecule type" value="Genomic_DNA"/>
</dbReference>
<comment type="caution">
    <text evidence="3">The sequence shown here is derived from an EMBL/GenBank/DDBJ whole genome shotgun (WGS) entry which is preliminary data.</text>
</comment>
<feature type="region of interest" description="Disordered" evidence="1">
    <location>
        <begin position="105"/>
        <end position="319"/>
    </location>
</feature>
<feature type="compositionally biased region" description="Polar residues" evidence="1">
    <location>
        <begin position="66"/>
        <end position="82"/>
    </location>
</feature>
<feature type="domain" description="Zinc finger CCHC" evidence="2">
    <location>
        <begin position="3"/>
        <end position="65"/>
    </location>
</feature>
<dbReference type="PANTHER" id="PTHR46486:SF1">
    <property type="entry name" value="CCHC-TYPE DOMAIN-CONTAINING PROTEIN"/>
    <property type="match status" value="1"/>
</dbReference>
<dbReference type="PANTHER" id="PTHR46486">
    <property type="entry name" value="CCHC-TYPE DOMAIN-CONTAINING PROTEIN"/>
    <property type="match status" value="1"/>
</dbReference>
<keyword evidence="4" id="KW-1185">Reference proteome</keyword>
<proteinExistence type="predicted"/>
<name>A0AAV7NFQ6_PLEWA</name>
<dbReference type="Proteomes" id="UP001066276">
    <property type="component" value="Chromosome 8"/>
</dbReference>
<evidence type="ECO:0000313" key="3">
    <source>
        <dbReference type="EMBL" id="KAJ1113947.1"/>
    </source>
</evidence>
<protein>
    <recommendedName>
        <fullName evidence="2">Zinc finger CCHC domain-containing protein</fullName>
    </recommendedName>
</protein>
<sequence>MTVHVYNPHVNIQDLTTFLRRNCTVTKEPSRNLDSDGIWDGKWTFMVKLKEDPEVPDGIHHPPSSSPEGVTRASSTTPGSPNCATSAVNWATPLKIVQCKCAKTVKGKDTQPGHAKKKPHATSAGLRATVSRTARKEQSTMPRRPNLLGEQHKRRLPQPAFQSQSPERPRKLGGEKAPGRSKPKPDQGSTQALEPRSTEQEMPAIPESGPTDSAPQPASEIQEEGPWMKQEHRKRRHSPPKATKKTKKKHLSNHNPYSDPEVSEEEEQPENEGPDDQLDQVTKVLQEMRVPASVMEASPPPSAATVEQEEASMEEKEQN</sequence>